<reference evidence="3" key="1">
    <citation type="journal article" date="2019" name="Int. J. Syst. Evol. Microbiol.">
        <title>The Global Catalogue of Microorganisms (GCM) 10K type strain sequencing project: providing services to taxonomists for standard genome sequencing and annotation.</title>
        <authorList>
            <consortium name="The Broad Institute Genomics Platform"/>
            <consortium name="The Broad Institute Genome Sequencing Center for Infectious Disease"/>
            <person name="Wu L."/>
            <person name="Ma J."/>
        </authorList>
    </citation>
    <scope>NUCLEOTIDE SEQUENCE [LARGE SCALE GENOMIC DNA]</scope>
    <source>
        <strain evidence="3">KCTC 42964</strain>
    </source>
</reference>
<keyword evidence="3" id="KW-1185">Reference proteome</keyword>
<protein>
    <submittedName>
        <fullName evidence="2">Aminoglycoside phosphotransferase family protein</fullName>
    </submittedName>
</protein>
<name>A0ABV7L0F1_9PROT</name>
<evidence type="ECO:0000313" key="2">
    <source>
        <dbReference type="EMBL" id="MFC3228049.1"/>
    </source>
</evidence>
<dbReference type="Proteomes" id="UP001595528">
    <property type="component" value="Unassembled WGS sequence"/>
</dbReference>
<comment type="caution">
    <text evidence="2">The sequence shown here is derived from an EMBL/GenBank/DDBJ whole genome shotgun (WGS) entry which is preliminary data.</text>
</comment>
<evidence type="ECO:0000313" key="3">
    <source>
        <dbReference type="Proteomes" id="UP001595528"/>
    </source>
</evidence>
<accession>A0ABV7L0F1</accession>
<gene>
    <name evidence="2" type="ORF">ACFOGJ_12450</name>
</gene>
<organism evidence="2 3">
    <name type="scientific">Marinibaculum pumilum</name>
    <dbReference type="NCBI Taxonomy" id="1766165"/>
    <lineage>
        <taxon>Bacteria</taxon>
        <taxon>Pseudomonadati</taxon>
        <taxon>Pseudomonadota</taxon>
        <taxon>Alphaproteobacteria</taxon>
        <taxon>Rhodospirillales</taxon>
        <taxon>Rhodospirillaceae</taxon>
        <taxon>Marinibaculum</taxon>
    </lineage>
</organism>
<proteinExistence type="predicted"/>
<feature type="domain" description="Aminoglycoside phosphotransferase" evidence="1">
    <location>
        <begin position="32"/>
        <end position="271"/>
    </location>
</feature>
<evidence type="ECO:0000259" key="1">
    <source>
        <dbReference type="Pfam" id="PF01636"/>
    </source>
</evidence>
<dbReference type="SUPFAM" id="SSF56112">
    <property type="entry name" value="Protein kinase-like (PK-like)"/>
    <property type="match status" value="1"/>
</dbReference>
<dbReference type="Gene3D" id="3.30.200.20">
    <property type="entry name" value="Phosphorylase Kinase, domain 1"/>
    <property type="match status" value="1"/>
</dbReference>
<dbReference type="InterPro" id="IPR002575">
    <property type="entry name" value="Aminoglycoside_PTrfase"/>
</dbReference>
<dbReference type="RefSeq" id="WP_379900788.1">
    <property type="nucleotide sequence ID" value="NZ_JBHRTR010000027.1"/>
</dbReference>
<dbReference type="EMBL" id="JBHRTR010000027">
    <property type="protein sequence ID" value="MFC3228049.1"/>
    <property type="molecule type" value="Genomic_DNA"/>
</dbReference>
<dbReference type="InterPro" id="IPR011009">
    <property type="entry name" value="Kinase-like_dom_sf"/>
</dbReference>
<sequence length="357" mass="39193">MSEAMPAPPLSAPDRIAARNAFLERAGWGAAEIRPLAGDASFRRYDRVRQGTSGAVLMDAPPDREDIAPFLTVDSLLRSVGLSAPAVLAADAELGFILLEDLGDSLFTPLAQDREREAEIYAAAVDLLAALHRHTAAGMPALAALPPQDHALLTAGLDTFLDWYWPAAFGRAASADLRRDFLDRWAPLLETVRPGDRPDPGRDVLVMRDFHADNLIWLPERPGVARVGLLDFQDAVLGHPAYDLVSLLDDVRRDVTADLAARLCDRYLAAAGLHAQGPERSRFETGYAIFGAQRNIRILGVFVRLWQRDGKARYLDYLPRTWAMLDRSLRQPALTPVAEWFAAHLPPAARRLEGGAS</sequence>
<dbReference type="Gene3D" id="3.90.1200.10">
    <property type="match status" value="1"/>
</dbReference>
<dbReference type="Pfam" id="PF01636">
    <property type="entry name" value="APH"/>
    <property type="match status" value="1"/>
</dbReference>